<dbReference type="GO" id="GO:0007019">
    <property type="term" value="P:microtubule depolymerization"/>
    <property type="evidence" value="ECO:0007669"/>
    <property type="project" value="TreeGrafter"/>
</dbReference>
<organism evidence="2 3">
    <name type="scientific">Mugilogobius chulae</name>
    <name type="common">yellowstripe goby</name>
    <dbReference type="NCBI Taxonomy" id="88201"/>
    <lineage>
        <taxon>Eukaryota</taxon>
        <taxon>Metazoa</taxon>
        <taxon>Chordata</taxon>
        <taxon>Craniata</taxon>
        <taxon>Vertebrata</taxon>
        <taxon>Euteleostomi</taxon>
        <taxon>Actinopterygii</taxon>
        <taxon>Neopterygii</taxon>
        <taxon>Teleostei</taxon>
        <taxon>Neoteleostei</taxon>
        <taxon>Acanthomorphata</taxon>
        <taxon>Gobiaria</taxon>
        <taxon>Gobiiformes</taxon>
        <taxon>Gobioidei</taxon>
        <taxon>Gobiidae</taxon>
        <taxon>Gobionellinae</taxon>
        <taxon>Mugilogobius</taxon>
    </lineage>
</organism>
<dbReference type="Proteomes" id="UP001460270">
    <property type="component" value="Unassembled WGS sequence"/>
</dbReference>
<feature type="compositionally biased region" description="Polar residues" evidence="1">
    <location>
        <begin position="14"/>
        <end position="23"/>
    </location>
</feature>
<dbReference type="PANTHER" id="PTHR21740:SF0">
    <property type="entry name" value="NCK-ASSOCIATED PROTEIN 5"/>
    <property type="match status" value="1"/>
</dbReference>
<keyword evidence="3" id="KW-1185">Reference proteome</keyword>
<dbReference type="AlphaFoldDB" id="A0AAW0NCU9"/>
<dbReference type="InterPro" id="IPR026163">
    <property type="entry name" value="Nckap5l"/>
</dbReference>
<name>A0AAW0NCU9_9GOBI</name>
<feature type="region of interest" description="Disordered" evidence="1">
    <location>
        <begin position="81"/>
        <end position="139"/>
    </location>
</feature>
<proteinExistence type="predicted"/>
<sequence length="202" mass="22477">MAAVFVDLGEETKLGSSAPSNIHNPPEEQAPTRRKECRILEGLRKLQRRKHRSASASRVSKSCKEKDCMNSNEGIYSLSFKGGAKDASKSGHVSRAAGNKRFSYDSDDADENCWEGLQDSAPISEPLTPKYPPGYDSKDRPEKLLSFINSFLPEGERKSAFSKPCKLRVDPPECPNQLSDMDDTDELISESSDINYPFIRKS</sequence>
<protein>
    <submittedName>
        <fullName evidence="2">Uncharacterized protein</fullName>
    </submittedName>
</protein>
<dbReference type="GO" id="GO:0035371">
    <property type="term" value="C:microtubule plus-end"/>
    <property type="evidence" value="ECO:0007669"/>
    <property type="project" value="TreeGrafter"/>
</dbReference>
<evidence type="ECO:0000256" key="1">
    <source>
        <dbReference type="SAM" id="MobiDB-lite"/>
    </source>
</evidence>
<dbReference type="GO" id="GO:0001578">
    <property type="term" value="P:microtubule bundle formation"/>
    <property type="evidence" value="ECO:0007669"/>
    <property type="project" value="TreeGrafter"/>
</dbReference>
<reference evidence="3" key="1">
    <citation type="submission" date="2024-04" db="EMBL/GenBank/DDBJ databases">
        <title>Salinicola lusitanus LLJ914,a marine bacterium isolated from the Okinawa Trough.</title>
        <authorList>
            <person name="Li J."/>
        </authorList>
    </citation>
    <scope>NUCLEOTIDE SEQUENCE [LARGE SCALE GENOMIC DNA]</scope>
</reference>
<feature type="region of interest" description="Disordered" evidence="1">
    <location>
        <begin position="171"/>
        <end position="202"/>
    </location>
</feature>
<gene>
    <name evidence="2" type="ORF">WMY93_022797</name>
</gene>
<dbReference type="PANTHER" id="PTHR21740">
    <property type="entry name" value="NCK-ASSOCIATED PROTEIN 5"/>
    <property type="match status" value="1"/>
</dbReference>
<comment type="caution">
    <text evidence="2">The sequence shown here is derived from an EMBL/GenBank/DDBJ whole genome shotgun (WGS) entry which is preliminary data.</text>
</comment>
<dbReference type="EMBL" id="JBBPFD010000016">
    <property type="protein sequence ID" value="KAK7893645.1"/>
    <property type="molecule type" value="Genomic_DNA"/>
</dbReference>
<accession>A0AAW0NCU9</accession>
<evidence type="ECO:0000313" key="2">
    <source>
        <dbReference type="EMBL" id="KAK7893645.1"/>
    </source>
</evidence>
<evidence type="ECO:0000313" key="3">
    <source>
        <dbReference type="Proteomes" id="UP001460270"/>
    </source>
</evidence>
<feature type="region of interest" description="Disordered" evidence="1">
    <location>
        <begin position="1"/>
        <end position="34"/>
    </location>
</feature>